<dbReference type="Proteomes" id="UP000887116">
    <property type="component" value="Unassembled WGS sequence"/>
</dbReference>
<comment type="caution">
    <text evidence="1">The sequence shown here is derived from an EMBL/GenBank/DDBJ whole genome shotgun (WGS) entry which is preliminary data.</text>
</comment>
<dbReference type="EMBL" id="BMAO01018175">
    <property type="protein sequence ID" value="GFR21681.1"/>
    <property type="molecule type" value="Genomic_DNA"/>
</dbReference>
<evidence type="ECO:0000313" key="2">
    <source>
        <dbReference type="Proteomes" id="UP000887116"/>
    </source>
</evidence>
<proteinExistence type="predicted"/>
<organism evidence="1 2">
    <name type="scientific">Trichonephila clavata</name>
    <name type="common">Joro spider</name>
    <name type="synonym">Nephila clavata</name>
    <dbReference type="NCBI Taxonomy" id="2740835"/>
    <lineage>
        <taxon>Eukaryota</taxon>
        <taxon>Metazoa</taxon>
        <taxon>Ecdysozoa</taxon>
        <taxon>Arthropoda</taxon>
        <taxon>Chelicerata</taxon>
        <taxon>Arachnida</taxon>
        <taxon>Araneae</taxon>
        <taxon>Araneomorphae</taxon>
        <taxon>Entelegynae</taxon>
        <taxon>Araneoidea</taxon>
        <taxon>Nephilidae</taxon>
        <taxon>Trichonephila</taxon>
    </lineage>
</organism>
<accession>A0A8X6JXP5</accession>
<evidence type="ECO:0000313" key="1">
    <source>
        <dbReference type="EMBL" id="GFR21681.1"/>
    </source>
</evidence>
<keyword evidence="2" id="KW-1185">Reference proteome</keyword>
<reference evidence="1" key="1">
    <citation type="submission" date="2020-07" db="EMBL/GenBank/DDBJ databases">
        <title>Multicomponent nature underlies the extraordinary mechanical properties of spider dragline silk.</title>
        <authorList>
            <person name="Kono N."/>
            <person name="Nakamura H."/>
            <person name="Mori M."/>
            <person name="Yoshida Y."/>
            <person name="Ohtoshi R."/>
            <person name="Malay A.D."/>
            <person name="Moran D.A.P."/>
            <person name="Tomita M."/>
            <person name="Numata K."/>
            <person name="Arakawa K."/>
        </authorList>
    </citation>
    <scope>NUCLEOTIDE SEQUENCE</scope>
</reference>
<name>A0A8X6JXP5_TRICU</name>
<dbReference type="AlphaFoldDB" id="A0A8X6JXP5"/>
<protein>
    <submittedName>
        <fullName evidence="1">Uncharacterized protein</fullName>
    </submittedName>
</protein>
<gene>
    <name evidence="1" type="ORF">TNCT_504551</name>
</gene>
<sequence length="92" mass="10461">MRWNVTVICGKPLGIMPPYCTVARWVGSFSKDVCQQVMSNVRDDRSVCGPTWYVPSSSSSWRKTDDRDNKTKSKVDKVMSILCVLCWHSFAP</sequence>